<sequence length="156" mass="16337">MNIHVPIVRFALLAALTLHPGAFASRCAELRPFLSSALDAPLIVQARVVRHAQTLVPPSFAEVRVLATLKGRAPSTTLRILDSDGALAVQNASAYPVGTTWVFALRPSVDGASFTLPVCGDGALAVIGKNVFGNLEGGLASVLSLTDLRDRLRGSP</sequence>
<accession>A0A318S093</accession>
<dbReference type="AlphaFoldDB" id="A0A318S093"/>
<dbReference type="RefSeq" id="WP_110888374.1">
    <property type="nucleotide sequence ID" value="NZ_QJSX01000018.1"/>
</dbReference>
<keyword evidence="3" id="KW-1185">Reference proteome</keyword>
<comment type="caution">
    <text evidence="2">The sequence shown here is derived from an EMBL/GenBank/DDBJ whole genome shotgun (WGS) entry which is preliminary data.</text>
</comment>
<dbReference type="EMBL" id="QJSX01000018">
    <property type="protein sequence ID" value="PYE50415.1"/>
    <property type="molecule type" value="Genomic_DNA"/>
</dbReference>
<keyword evidence="1" id="KW-0732">Signal</keyword>
<dbReference type="Proteomes" id="UP000248326">
    <property type="component" value="Unassembled WGS sequence"/>
</dbReference>
<proteinExistence type="predicted"/>
<name>A0A318S093_9DEIO</name>
<protein>
    <submittedName>
        <fullName evidence="2">Uncharacterized protein</fullName>
    </submittedName>
</protein>
<feature type="chain" id="PRO_5016240958" evidence="1">
    <location>
        <begin position="25"/>
        <end position="156"/>
    </location>
</feature>
<organism evidence="2 3">
    <name type="scientific">Deinococcus yavapaiensis KR-236</name>
    <dbReference type="NCBI Taxonomy" id="694435"/>
    <lineage>
        <taxon>Bacteria</taxon>
        <taxon>Thermotogati</taxon>
        <taxon>Deinococcota</taxon>
        <taxon>Deinococci</taxon>
        <taxon>Deinococcales</taxon>
        <taxon>Deinococcaceae</taxon>
        <taxon>Deinococcus</taxon>
    </lineage>
</organism>
<reference evidence="2 3" key="1">
    <citation type="submission" date="2018-06" db="EMBL/GenBank/DDBJ databases">
        <title>Genomic Encyclopedia of Type Strains, Phase IV (KMG-IV): sequencing the most valuable type-strain genomes for metagenomic binning, comparative biology and taxonomic classification.</title>
        <authorList>
            <person name="Goeker M."/>
        </authorList>
    </citation>
    <scope>NUCLEOTIDE SEQUENCE [LARGE SCALE GENOMIC DNA]</scope>
    <source>
        <strain evidence="2 3">DSM 18048</strain>
    </source>
</reference>
<feature type="signal peptide" evidence="1">
    <location>
        <begin position="1"/>
        <end position="24"/>
    </location>
</feature>
<evidence type="ECO:0000313" key="3">
    <source>
        <dbReference type="Proteomes" id="UP000248326"/>
    </source>
</evidence>
<dbReference type="OrthoDB" id="5733485at2"/>
<evidence type="ECO:0000256" key="1">
    <source>
        <dbReference type="SAM" id="SignalP"/>
    </source>
</evidence>
<evidence type="ECO:0000313" key="2">
    <source>
        <dbReference type="EMBL" id="PYE50415.1"/>
    </source>
</evidence>
<gene>
    <name evidence="2" type="ORF">DES52_11832</name>
</gene>